<dbReference type="SMART" id="SM00072">
    <property type="entry name" value="GuKc"/>
    <property type="match status" value="1"/>
</dbReference>
<dbReference type="InterPro" id="IPR008145">
    <property type="entry name" value="GK/Ca_channel_bsu"/>
</dbReference>
<protein>
    <submittedName>
        <fullName evidence="5">Guanylate kinase</fullName>
    </submittedName>
</protein>
<evidence type="ECO:0000256" key="3">
    <source>
        <dbReference type="ARBA" id="ARBA00022777"/>
    </source>
</evidence>
<dbReference type="Pfam" id="PF00625">
    <property type="entry name" value="Guanylate_kin"/>
    <property type="match status" value="1"/>
</dbReference>
<evidence type="ECO:0000313" key="5">
    <source>
        <dbReference type="EMBL" id="KKS33107.1"/>
    </source>
</evidence>
<dbReference type="InterPro" id="IPR027417">
    <property type="entry name" value="P-loop_NTPase"/>
</dbReference>
<dbReference type="Proteomes" id="UP000034160">
    <property type="component" value="Unassembled WGS sequence"/>
</dbReference>
<dbReference type="GO" id="GO:0005829">
    <property type="term" value="C:cytosol"/>
    <property type="evidence" value="ECO:0007669"/>
    <property type="project" value="TreeGrafter"/>
</dbReference>
<keyword evidence="2" id="KW-0808">Transferase</keyword>
<reference evidence="5 6" key="1">
    <citation type="journal article" date="2015" name="Nature">
        <title>rRNA introns, odd ribosomes, and small enigmatic genomes across a large radiation of phyla.</title>
        <authorList>
            <person name="Brown C.T."/>
            <person name="Hug L.A."/>
            <person name="Thomas B.C."/>
            <person name="Sharon I."/>
            <person name="Castelle C.J."/>
            <person name="Singh A."/>
            <person name="Wilkins M.J."/>
            <person name="Williams K.H."/>
            <person name="Banfield J.F."/>
        </authorList>
    </citation>
    <scope>NUCLEOTIDE SEQUENCE [LARGE SCALE GENOMIC DNA]</scope>
</reference>
<gene>
    <name evidence="5" type="ORF">UU93_C0002G0035</name>
</gene>
<dbReference type="GO" id="GO:0004385">
    <property type="term" value="F:GMP kinase activity"/>
    <property type="evidence" value="ECO:0007669"/>
    <property type="project" value="TreeGrafter"/>
</dbReference>
<dbReference type="Gene3D" id="3.40.50.300">
    <property type="entry name" value="P-loop containing nucleotide triphosphate hydrolases"/>
    <property type="match status" value="1"/>
</dbReference>
<dbReference type="InterPro" id="IPR008144">
    <property type="entry name" value="Guanylate_kin-like_dom"/>
</dbReference>
<proteinExistence type="inferred from homology"/>
<dbReference type="PANTHER" id="PTHR23117">
    <property type="entry name" value="GUANYLATE KINASE-RELATED"/>
    <property type="match status" value="1"/>
</dbReference>
<comment type="similarity">
    <text evidence="1">Belongs to the guanylate kinase family.</text>
</comment>
<dbReference type="CDD" id="cd00071">
    <property type="entry name" value="GMPK"/>
    <property type="match status" value="1"/>
</dbReference>
<sequence>MKNEGLRIVITGPSGVGKDTVMNTVKDRLGDRAQRVVTYTDRSPRPGEVNHVDYHFISTSAFKEMIEKNELLEYKDYGGCYKGTAPTSVHVDPGKVLIWRIDPTMAARVLNRDVPVPNLDDFVRTTVVCYLGVPSLFNLKTRQARRGEKLDSVRLREDWKVWENHGKIFLEKGHVIINEEGKMEQTVQAIMSLLN</sequence>
<evidence type="ECO:0000313" key="6">
    <source>
        <dbReference type="Proteomes" id="UP000034160"/>
    </source>
</evidence>
<evidence type="ECO:0000256" key="1">
    <source>
        <dbReference type="ARBA" id="ARBA00005790"/>
    </source>
</evidence>
<accession>A0A0G0Y8Q9</accession>
<evidence type="ECO:0000256" key="2">
    <source>
        <dbReference type="ARBA" id="ARBA00022679"/>
    </source>
</evidence>
<dbReference type="AlphaFoldDB" id="A0A0G0Y8Q9"/>
<dbReference type="EMBL" id="LCCN01000002">
    <property type="protein sequence ID" value="KKS33107.1"/>
    <property type="molecule type" value="Genomic_DNA"/>
</dbReference>
<keyword evidence="3 5" id="KW-0418">Kinase</keyword>
<organism evidence="5 6">
    <name type="scientific">Candidatus Amesbacteria bacterium GW2011_GWA2_42_12</name>
    <dbReference type="NCBI Taxonomy" id="1618356"/>
    <lineage>
        <taxon>Bacteria</taxon>
        <taxon>Candidatus Amesiibacteriota</taxon>
    </lineage>
</organism>
<feature type="domain" description="Guanylate kinase-like" evidence="4">
    <location>
        <begin position="5"/>
        <end position="195"/>
    </location>
</feature>
<dbReference type="STRING" id="1618356.UU93_C0002G0035"/>
<dbReference type="SUPFAM" id="SSF52540">
    <property type="entry name" value="P-loop containing nucleoside triphosphate hydrolases"/>
    <property type="match status" value="1"/>
</dbReference>
<name>A0A0G0Y8Q9_9BACT</name>
<comment type="caution">
    <text evidence="5">The sequence shown here is derived from an EMBL/GenBank/DDBJ whole genome shotgun (WGS) entry which is preliminary data.</text>
</comment>
<evidence type="ECO:0000259" key="4">
    <source>
        <dbReference type="PROSITE" id="PS50052"/>
    </source>
</evidence>
<dbReference type="PROSITE" id="PS50052">
    <property type="entry name" value="GUANYLATE_KINASE_2"/>
    <property type="match status" value="1"/>
</dbReference>
<dbReference type="PANTHER" id="PTHR23117:SF13">
    <property type="entry name" value="GUANYLATE KINASE"/>
    <property type="match status" value="1"/>
</dbReference>